<gene>
    <name evidence="1" type="ORF">BWQ96_07247</name>
</gene>
<protein>
    <submittedName>
        <fullName evidence="1">Uncharacterized protein</fullName>
    </submittedName>
</protein>
<name>A0A2V3ILR2_9FLOR</name>
<reference evidence="1 2" key="1">
    <citation type="journal article" date="2018" name="Mol. Biol. Evol.">
        <title>Analysis of the draft genome of the red seaweed Gracilariopsis chorda provides insights into genome size evolution in Rhodophyta.</title>
        <authorList>
            <person name="Lee J."/>
            <person name="Yang E.C."/>
            <person name="Graf L."/>
            <person name="Yang J.H."/>
            <person name="Qiu H."/>
            <person name="Zel Zion U."/>
            <person name="Chan C.X."/>
            <person name="Stephens T.G."/>
            <person name="Weber A.P.M."/>
            <person name="Boo G.H."/>
            <person name="Boo S.M."/>
            <person name="Kim K.M."/>
            <person name="Shin Y."/>
            <person name="Jung M."/>
            <person name="Lee S.J."/>
            <person name="Yim H.S."/>
            <person name="Lee J.H."/>
            <person name="Bhattacharya D."/>
            <person name="Yoon H.S."/>
        </authorList>
    </citation>
    <scope>NUCLEOTIDE SEQUENCE [LARGE SCALE GENOMIC DNA]</scope>
    <source>
        <strain evidence="1 2">SKKU-2015</strain>
        <tissue evidence="1">Whole body</tissue>
    </source>
</reference>
<organism evidence="1 2">
    <name type="scientific">Gracilariopsis chorda</name>
    <dbReference type="NCBI Taxonomy" id="448386"/>
    <lineage>
        <taxon>Eukaryota</taxon>
        <taxon>Rhodophyta</taxon>
        <taxon>Florideophyceae</taxon>
        <taxon>Rhodymeniophycidae</taxon>
        <taxon>Gracilariales</taxon>
        <taxon>Gracilariaceae</taxon>
        <taxon>Gracilariopsis</taxon>
    </lineage>
</organism>
<accession>A0A2V3ILR2</accession>
<evidence type="ECO:0000313" key="2">
    <source>
        <dbReference type="Proteomes" id="UP000247409"/>
    </source>
</evidence>
<dbReference type="Proteomes" id="UP000247409">
    <property type="component" value="Unassembled WGS sequence"/>
</dbReference>
<keyword evidence="2" id="KW-1185">Reference proteome</keyword>
<sequence>MNQNHLQNSVVESEFSSWAWKNRQWIDLFFNHGITQAAMDDIQAPYKCWKTVMDRINMESRIDGAIKSFPICPGHMCFYNKSITQCSVCARPRSAPEIQLGPTLSWISLRQRLERMFVDKARCDSLYKYLKGQDSEGDPECIRDSFDTDAFARIADASGEGMRSK</sequence>
<evidence type="ECO:0000313" key="1">
    <source>
        <dbReference type="EMBL" id="PXF42999.1"/>
    </source>
</evidence>
<comment type="caution">
    <text evidence="1">The sequence shown here is derived from an EMBL/GenBank/DDBJ whole genome shotgun (WGS) entry which is preliminary data.</text>
</comment>
<proteinExistence type="predicted"/>
<dbReference type="AlphaFoldDB" id="A0A2V3ILR2"/>
<dbReference type="EMBL" id="NBIV01000141">
    <property type="protein sequence ID" value="PXF42999.1"/>
    <property type="molecule type" value="Genomic_DNA"/>
</dbReference>